<dbReference type="OrthoDB" id="19729at2759"/>
<dbReference type="GO" id="GO:0045947">
    <property type="term" value="P:negative regulation of translational initiation"/>
    <property type="evidence" value="ECO:0007669"/>
    <property type="project" value="InterPro"/>
</dbReference>
<dbReference type="STRING" id="1257118.L8H8S1"/>
<protein>
    <submittedName>
        <fullName evidence="5">Eukaryotic translation initiation factor 4e1a-binding protein</fullName>
    </submittedName>
</protein>
<dbReference type="GeneID" id="14921996"/>
<reference evidence="5 6" key="1">
    <citation type="journal article" date="2013" name="Genome Biol.">
        <title>Genome of Acanthamoeba castellanii highlights extensive lateral gene transfer and early evolution of tyrosine kinase signaling.</title>
        <authorList>
            <person name="Clarke M."/>
            <person name="Lohan A.J."/>
            <person name="Liu B."/>
            <person name="Lagkouvardos I."/>
            <person name="Roy S."/>
            <person name="Zafar N."/>
            <person name="Bertelli C."/>
            <person name="Schilde C."/>
            <person name="Kianianmomeni A."/>
            <person name="Burglin T.R."/>
            <person name="Frech C."/>
            <person name="Turcotte B."/>
            <person name="Kopec K.O."/>
            <person name="Synnott J.M."/>
            <person name="Choo C."/>
            <person name="Paponov I."/>
            <person name="Finkler A."/>
            <person name="Soon Heng Tan C."/>
            <person name="Hutchins A.P."/>
            <person name="Weinmeier T."/>
            <person name="Rattei T."/>
            <person name="Chu J.S."/>
            <person name="Gimenez G."/>
            <person name="Irimia M."/>
            <person name="Rigden D.J."/>
            <person name="Fitzpatrick D.A."/>
            <person name="Lorenzo-Morales J."/>
            <person name="Bateman A."/>
            <person name="Chiu C.H."/>
            <person name="Tang P."/>
            <person name="Hegemann P."/>
            <person name="Fromm H."/>
            <person name="Raoult D."/>
            <person name="Greub G."/>
            <person name="Miranda-Saavedra D."/>
            <person name="Chen N."/>
            <person name="Nash P."/>
            <person name="Ginger M.L."/>
            <person name="Horn M."/>
            <person name="Schaap P."/>
            <person name="Caler L."/>
            <person name="Loftus B."/>
        </authorList>
    </citation>
    <scope>NUCLEOTIDE SEQUENCE [LARGE SCALE GENOMIC DNA]</scope>
    <source>
        <strain evidence="5 6">Neff</strain>
    </source>
</reference>
<dbReference type="InterPro" id="IPR008606">
    <property type="entry name" value="EIF4EBP"/>
</dbReference>
<comment type="similarity">
    <text evidence="1">Belongs to the eIF4E-binding protein family.</text>
</comment>
<dbReference type="Proteomes" id="UP000011083">
    <property type="component" value="Unassembled WGS sequence"/>
</dbReference>
<accession>L8H8S1</accession>
<feature type="region of interest" description="Disordered" evidence="4">
    <location>
        <begin position="68"/>
        <end position="104"/>
    </location>
</feature>
<dbReference type="Pfam" id="PF05456">
    <property type="entry name" value="eIF_4EBP"/>
    <property type="match status" value="1"/>
</dbReference>
<dbReference type="EMBL" id="KB007908">
    <property type="protein sequence ID" value="ELR21118.1"/>
    <property type="molecule type" value="Genomic_DNA"/>
</dbReference>
<keyword evidence="5" id="KW-0648">Protein biosynthesis</keyword>
<dbReference type="KEGG" id="acan:ACA1_283050"/>
<feature type="compositionally biased region" description="Basic and acidic residues" evidence="4">
    <location>
        <begin position="77"/>
        <end position="104"/>
    </location>
</feature>
<evidence type="ECO:0000313" key="5">
    <source>
        <dbReference type="EMBL" id="ELR21118.1"/>
    </source>
</evidence>
<organism evidence="5 6">
    <name type="scientific">Acanthamoeba castellanii (strain ATCC 30010 / Neff)</name>
    <dbReference type="NCBI Taxonomy" id="1257118"/>
    <lineage>
        <taxon>Eukaryota</taxon>
        <taxon>Amoebozoa</taxon>
        <taxon>Discosea</taxon>
        <taxon>Longamoebia</taxon>
        <taxon>Centramoebida</taxon>
        <taxon>Acanthamoebidae</taxon>
        <taxon>Acanthamoeba</taxon>
    </lineage>
</organism>
<keyword evidence="5" id="KW-0396">Initiation factor</keyword>
<dbReference type="RefSeq" id="XP_004344861.1">
    <property type="nucleotide sequence ID" value="XM_004344811.1"/>
</dbReference>
<evidence type="ECO:0000256" key="2">
    <source>
        <dbReference type="ARBA" id="ARBA00022845"/>
    </source>
</evidence>
<evidence type="ECO:0000256" key="3">
    <source>
        <dbReference type="ARBA" id="ARBA00023193"/>
    </source>
</evidence>
<keyword evidence="6" id="KW-1185">Reference proteome</keyword>
<evidence type="ECO:0000256" key="4">
    <source>
        <dbReference type="SAM" id="MobiDB-lite"/>
    </source>
</evidence>
<dbReference type="GO" id="GO:0005737">
    <property type="term" value="C:cytoplasm"/>
    <property type="evidence" value="ECO:0007669"/>
    <property type="project" value="TreeGrafter"/>
</dbReference>
<keyword evidence="2" id="KW-0810">Translation regulation</keyword>
<dbReference type="AlphaFoldDB" id="L8H8S1"/>
<dbReference type="GO" id="GO:0008190">
    <property type="term" value="F:eukaryotic initiation factor 4E binding"/>
    <property type="evidence" value="ECO:0007669"/>
    <property type="project" value="InterPro"/>
</dbReference>
<dbReference type="VEuPathDB" id="AmoebaDB:ACA1_283050"/>
<evidence type="ECO:0000256" key="1">
    <source>
        <dbReference type="ARBA" id="ARBA00005480"/>
    </source>
</evidence>
<keyword evidence="3" id="KW-0652">Protein synthesis inhibitor</keyword>
<evidence type="ECO:0000313" key="6">
    <source>
        <dbReference type="Proteomes" id="UP000011083"/>
    </source>
</evidence>
<dbReference type="PANTHER" id="PTHR12669">
    <property type="entry name" value="EUKARYOTIC TRANSLATION INITIATION FACTOR 4E-BINDING PROTEIN"/>
    <property type="match status" value="1"/>
</dbReference>
<sequence length="104" mass="11269">MTSPSGTPAISINRVPDNFNFADLSTTPGGTIYATTPGGTRIVYDRSALLFLRNSPLAKTPPNNIAFIPGVTGPEVSPKDKTKQEKVKQPKENKDDADEMFKMD</sequence>
<dbReference type="PANTHER" id="PTHR12669:SF12">
    <property type="entry name" value="EUKARYOTIC TRANSLATION INITIATION FACTOR 4E-BINDING PROTEIN"/>
    <property type="match status" value="1"/>
</dbReference>
<gene>
    <name evidence="5" type="ORF">ACA1_283050</name>
</gene>
<proteinExistence type="inferred from homology"/>
<dbReference type="GO" id="GO:0003743">
    <property type="term" value="F:translation initiation factor activity"/>
    <property type="evidence" value="ECO:0007669"/>
    <property type="project" value="UniProtKB-KW"/>
</dbReference>
<name>L8H8S1_ACACF</name>